<comment type="subcellular location">
    <subcellularLocation>
        <location evidence="1">Periplasm</location>
    </subcellularLocation>
</comment>
<evidence type="ECO:0000313" key="6">
    <source>
        <dbReference type="EMBL" id="PPA77882.1"/>
    </source>
</evidence>
<feature type="signal peptide" evidence="5">
    <location>
        <begin position="1"/>
        <end position="22"/>
    </location>
</feature>
<dbReference type="GO" id="GO:0042597">
    <property type="term" value="C:periplasmic space"/>
    <property type="evidence" value="ECO:0007669"/>
    <property type="project" value="UniProtKB-SubCell"/>
</dbReference>
<protein>
    <submittedName>
        <fullName evidence="6">ABC transporter substrate-binding protein</fullName>
    </submittedName>
</protein>
<organism evidence="6 7">
    <name type="scientific">Achromobacter spanius</name>
    <dbReference type="NCBI Taxonomy" id="217203"/>
    <lineage>
        <taxon>Bacteria</taxon>
        <taxon>Pseudomonadati</taxon>
        <taxon>Pseudomonadota</taxon>
        <taxon>Betaproteobacteria</taxon>
        <taxon>Burkholderiales</taxon>
        <taxon>Alcaligenaceae</taxon>
        <taxon>Achromobacter</taxon>
    </lineage>
</organism>
<dbReference type="InterPro" id="IPR006059">
    <property type="entry name" value="SBP"/>
</dbReference>
<evidence type="ECO:0000256" key="2">
    <source>
        <dbReference type="ARBA" id="ARBA00022448"/>
    </source>
</evidence>
<dbReference type="AlphaFoldDB" id="A0A2S5GXS2"/>
<dbReference type="SUPFAM" id="SSF53850">
    <property type="entry name" value="Periplasmic binding protein-like II"/>
    <property type="match status" value="1"/>
</dbReference>
<comment type="caution">
    <text evidence="6">The sequence shown here is derived from an EMBL/GenBank/DDBJ whole genome shotgun (WGS) entry which is preliminary data.</text>
</comment>
<dbReference type="PANTHER" id="PTHR30222">
    <property type="entry name" value="SPERMIDINE/PUTRESCINE-BINDING PERIPLASMIC PROTEIN"/>
    <property type="match status" value="1"/>
</dbReference>
<evidence type="ECO:0000256" key="5">
    <source>
        <dbReference type="SAM" id="SignalP"/>
    </source>
</evidence>
<evidence type="ECO:0000256" key="3">
    <source>
        <dbReference type="ARBA" id="ARBA00022729"/>
    </source>
</evidence>
<keyword evidence="3 5" id="KW-0732">Signal</keyword>
<dbReference type="PRINTS" id="PR00909">
    <property type="entry name" value="SPERMDNBNDNG"/>
</dbReference>
<dbReference type="PANTHER" id="PTHR30222:SF17">
    <property type="entry name" value="SPERMIDINE_PUTRESCINE-BINDING PERIPLASMIC PROTEIN"/>
    <property type="match status" value="1"/>
</dbReference>
<dbReference type="OrthoDB" id="8581273at2"/>
<dbReference type="GO" id="GO:0019808">
    <property type="term" value="F:polyamine binding"/>
    <property type="evidence" value="ECO:0007669"/>
    <property type="project" value="InterPro"/>
</dbReference>
<sequence length="341" mass="37531">MIRKLTVAGLLASALVANVAVAEDALVVSTWGGSFRDLIDENIGKEFTRQTGVPVKYITGGTIDRLNKAKLTKTPESDVTFTTSHIGWLYVDSGLFEKLDTAKLPNYANLVDRAKVSPFHVGSWAYVYTIGYRPDLTPKDIKFDSWNDLWNPALKGKLSAPDFDPSHIIDVSAMLSGGDAKTWEKGQDKLRALKPNFKAFYTNDANSQQLIATGETPVQILLSMNAYYMIGQGVPIKVVMPKEGAVLGIDTMGIMKGSAKADLAYKFMNIALSPEVQSKIVAYKKASPVVTNAKVSAEDAALPGVFTTKEQWDKQAIVIDDKLRAEKTAQWRKWFTENIMN</sequence>
<dbReference type="RefSeq" id="WP_046806663.1">
    <property type="nucleotide sequence ID" value="NZ_PREU01000001.1"/>
</dbReference>
<evidence type="ECO:0000256" key="1">
    <source>
        <dbReference type="ARBA" id="ARBA00004418"/>
    </source>
</evidence>
<keyword evidence="4" id="KW-0574">Periplasm</keyword>
<evidence type="ECO:0000313" key="7">
    <source>
        <dbReference type="Proteomes" id="UP000239990"/>
    </source>
</evidence>
<keyword evidence="2" id="KW-0813">Transport</keyword>
<feature type="chain" id="PRO_5015534161" evidence="5">
    <location>
        <begin position="23"/>
        <end position="341"/>
    </location>
</feature>
<dbReference type="InterPro" id="IPR001188">
    <property type="entry name" value="Sperm_putr-bd"/>
</dbReference>
<dbReference type="CDD" id="cd13589">
    <property type="entry name" value="PBP2_polyamine_RpCGA009"/>
    <property type="match status" value="1"/>
</dbReference>
<accession>A0A2S5GXS2</accession>
<proteinExistence type="predicted"/>
<dbReference type="Proteomes" id="UP000239990">
    <property type="component" value="Unassembled WGS sequence"/>
</dbReference>
<gene>
    <name evidence="6" type="ORF">C4E15_00890</name>
</gene>
<dbReference type="Gene3D" id="3.40.190.10">
    <property type="entry name" value="Periplasmic binding protein-like II"/>
    <property type="match status" value="2"/>
</dbReference>
<name>A0A2S5GXS2_9BURK</name>
<dbReference type="GO" id="GO:0015846">
    <property type="term" value="P:polyamine transport"/>
    <property type="evidence" value="ECO:0007669"/>
    <property type="project" value="InterPro"/>
</dbReference>
<dbReference type="Pfam" id="PF13416">
    <property type="entry name" value="SBP_bac_8"/>
    <property type="match status" value="1"/>
</dbReference>
<evidence type="ECO:0000256" key="4">
    <source>
        <dbReference type="ARBA" id="ARBA00022764"/>
    </source>
</evidence>
<reference evidence="6 7" key="1">
    <citation type="submission" date="2018-02" db="EMBL/GenBank/DDBJ databases">
        <title>Draft Genome of Achromobacter spanius stain 6.</title>
        <authorList>
            <person name="Gunasekera T.S."/>
            <person name="Radwan O."/>
            <person name="Ruiz O.N."/>
        </authorList>
    </citation>
    <scope>NUCLEOTIDE SEQUENCE [LARGE SCALE GENOMIC DNA]</scope>
    <source>
        <strain evidence="6 7">6</strain>
    </source>
</reference>
<dbReference type="EMBL" id="PREU01000001">
    <property type="protein sequence ID" value="PPA77882.1"/>
    <property type="molecule type" value="Genomic_DNA"/>
</dbReference>